<evidence type="ECO:0000313" key="6">
    <source>
        <dbReference type="Proteomes" id="UP000188533"/>
    </source>
</evidence>
<reference evidence="5 6" key="2">
    <citation type="submission" date="2017-02" db="EMBL/GenBank/DDBJ databases">
        <title>A genome survey and senescence transcriptome analysis in Lentinula edodes.</title>
        <authorList>
            <person name="Sakamoto Y."/>
            <person name="Nakade K."/>
            <person name="Sato S."/>
            <person name="Yoshida Y."/>
            <person name="Miyazaki K."/>
            <person name="Natsume S."/>
            <person name="Konno N."/>
        </authorList>
    </citation>
    <scope>NUCLEOTIDE SEQUENCE [LARGE SCALE GENOMIC DNA]</scope>
    <source>
        <strain evidence="5 6">NBRC 111202</strain>
    </source>
</reference>
<sequence>MGRKHRKTQKQKKAAKNRANNANEKETFADGEYRARSQQAREFSDEMYRRLELQRLNCQAWEAYVQEEVDIYTGSGAYNIILKESLGVLATLGVLLVLLFTDEVFIKLFEFQSHPNAIFSVWWTIVGALGTFTGVLKFCHSFLDLYEAGIVELQAALDAGRFTSVDLVTAYLARIEEVNLHGAELRAVLQVSPVALDAAAILDEERQRSGKRGVLHGIPVLLKDNMATLPSEEGLGTTAGSHALYNSIVPDDAGVVKRLRNAGAIILGKANMSEFAHFRGPVPSGWSGLGGQCKSAYHPKGSPGGSSSGSGVAASVGLVTVTLGTETDGSITSPSANNNVVGIKPTVGLTSRAGVLPIAAAQDTVGPMTRTVQDAAIVLSVIAGEDPNDRRTLSQPHPVPDYSKALDVNALRGKRIGVPRSSIPSDTIDVQSILSAFDESLRIMESLGATIVDPANLPSAEEIKGLNPALKEVPTGVRTLADLIQFNIDHAELELPEGYSNQGILIDSEATNGRDEAYGKALARNLELGATRGIDAALKEYKLDALVLPARDTTTPAAIAGYPTVTVPLGFFPEDEPVKYDGNIAYPAPDMPFGLSFIGTAFDEYALIGMAYAFEQKTKDISISLLLLYAGRFYLIIMVTVKATSCMPDFTSQEILNGRFHILDFLGAGAYGKVYKALDNYPKSFSSTRYYAIKVLLKADTQSRDYEMQLRELKLQKKVSHHPNIVTFCGAFEENDFVFVVLEYCEGSSSHPMSRF</sequence>
<evidence type="ECO:0000313" key="5">
    <source>
        <dbReference type="EMBL" id="GAW06897.1"/>
    </source>
</evidence>
<keyword evidence="1" id="KW-0067">ATP-binding</keyword>
<dbReference type="Pfam" id="PF00069">
    <property type="entry name" value="Pkinase"/>
    <property type="match status" value="1"/>
</dbReference>
<dbReference type="STRING" id="5353.A0A1Q3EI43"/>
<feature type="compositionally biased region" description="Basic and acidic residues" evidence="2">
    <location>
        <begin position="23"/>
        <end position="32"/>
    </location>
</feature>
<feature type="transmembrane region" description="Helical" evidence="3">
    <location>
        <begin position="86"/>
        <end position="106"/>
    </location>
</feature>
<feature type="binding site" evidence="1">
    <location>
        <position position="694"/>
    </location>
    <ligand>
        <name>ATP</name>
        <dbReference type="ChEBI" id="CHEBI:30616"/>
    </ligand>
</feature>
<dbReference type="Proteomes" id="UP000188533">
    <property type="component" value="Unassembled WGS sequence"/>
</dbReference>
<evidence type="ECO:0000256" key="1">
    <source>
        <dbReference type="PROSITE-ProRule" id="PRU10141"/>
    </source>
</evidence>
<evidence type="ECO:0000259" key="4">
    <source>
        <dbReference type="PROSITE" id="PS50011"/>
    </source>
</evidence>
<keyword evidence="3" id="KW-0472">Membrane</keyword>
<dbReference type="SUPFAM" id="SSF56112">
    <property type="entry name" value="Protein kinase-like (PK-like)"/>
    <property type="match status" value="1"/>
</dbReference>
<keyword evidence="3" id="KW-0812">Transmembrane</keyword>
<evidence type="ECO:0000256" key="2">
    <source>
        <dbReference type="SAM" id="MobiDB-lite"/>
    </source>
</evidence>
<keyword evidence="6" id="KW-1185">Reference proteome</keyword>
<dbReference type="InterPro" id="IPR023631">
    <property type="entry name" value="Amidase_dom"/>
</dbReference>
<keyword evidence="3" id="KW-1133">Transmembrane helix</keyword>
<keyword evidence="1" id="KW-0547">Nucleotide-binding</keyword>
<dbReference type="GO" id="GO:0004672">
    <property type="term" value="F:protein kinase activity"/>
    <property type="evidence" value="ECO:0007669"/>
    <property type="project" value="InterPro"/>
</dbReference>
<dbReference type="Gene3D" id="3.30.200.20">
    <property type="entry name" value="Phosphorylase Kinase, domain 1"/>
    <property type="match status" value="1"/>
</dbReference>
<proteinExistence type="predicted"/>
<dbReference type="SUPFAM" id="SSF75304">
    <property type="entry name" value="Amidase signature (AS) enzymes"/>
    <property type="match status" value="1"/>
</dbReference>
<reference evidence="5 6" key="1">
    <citation type="submission" date="2016-08" db="EMBL/GenBank/DDBJ databases">
        <authorList>
            <consortium name="Lentinula edodes genome sequencing consortium"/>
            <person name="Sakamoto Y."/>
            <person name="Nakade K."/>
            <person name="Sato S."/>
            <person name="Yoshida Y."/>
            <person name="Miyazaki K."/>
            <person name="Natsume S."/>
            <person name="Konno N."/>
        </authorList>
    </citation>
    <scope>NUCLEOTIDE SEQUENCE [LARGE SCALE GENOMIC DNA]</scope>
    <source>
        <strain evidence="5 6">NBRC 111202</strain>
    </source>
</reference>
<evidence type="ECO:0000256" key="3">
    <source>
        <dbReference type="SAM" id="Phobius"/>
    </source>
</evidence>
<dbReference type="InterPro" id="IPR036928">
    <property type="entry name" value="AS_sf"/>
</dbReference>
<feature type="domain" description="Protein kinase" evidence="4">
    <location>
        <begin position="660"/>
        <end position="756"/>
    </location>
</feature>
<feature type="region of interest" description="Disordered" evidence="2">
    <location>
        <begin position="1"/>
        <end position="32"/>
    </location>
</feature>
<dbReference type="AlphaFoldDB" id="A0A1Q3EI43"/>
<dbReference type="InterPro" id="IPR000719">
    <property type="entry name" value="Prot_kinase_dom"/>
</dbReference>
<accession>A0A1Q3EI43</accession>
<gene>
    <name evidence="5" type="ORF">LENED_008853</name>
</gene>
<feature type="compositionally biased region" description="Basic residues" evidence="2">
    <location>
        <begin position="1"/>
        <end position="16"/>
    </location>
</feature>
<dbReference type="EMBL" id="BDGU01000361">
    <property type="protein sequence ID" value="GAW06897.1"/>
    <property type="molecule type" value="Genomic_DNA"/>
</dbReference>
<dbReference type="Gene3D" id="3.90.1300.10">
    <property type="entry name" value="Amidase signature (AS) domain"/>
    <property type="match status" value="1"/>
</dbReference>
<dbReference type="PANTHER" id="PTHR42678">
    <property type="entry name" value="AMIDASE"/>
    <property type="match status" value="1"/>
</dbReference>
<name>A0A1Q3EI43_LENED</name>
<dbReference type="Pfam" id="PF01425">
    <property type="entry name" value="Amidase"/>
    <property type="match status" value="1"/>
</dbReference>
<dbReference type="PANTHER" id="PTHR42678:SF34">
    <property type="entry name" value="OS04G0183300 PROTEIN"/>
    <property type="match status" value="1"/>
</dbReference>
<dbReference type="PROSITE" id="PS50011">
    <property type="entry name" value="PROTEIN_KINASE_DOM"/>
    <property type="match status" value="1"/>
</dbReference>
<dbReference type="PROSITE" id="PS00107">
    <property type="entry name" value="PROTEIN_KINASE_ATP"/>
    <property type="match status" value="1"/>
</dbReference>
<protein>
    <submittedName>
        <fullName evidence="5">Amidase signature enzyme</fullName>
    </submittedName>
</protein>
<dbReference type="GO" id="GO:0005524">
    <property type="term" value="F:ATP binding"/>
    <property type="evidence" value="ECO:0007669"/>
    <property type="project" value="UniProtKB-UniRule"/>
</dbReference>
<dbReference type="InterPro" id="IPR017441">
    <property type="entry name" value="Protein_kinase_ATP_BS"/>
</dbReference>
<organism evidence="5 6">
    <name type="scientific">Lentinula edodes</name>
    <name type="common">Shiitake mushroom</name>
    <name type="synonym">Lentinus edodes</name>
    <dbReference type="NCBI Taxonomy" id="5353"/>
    <lineage>
        <taxon>Eukaryota</taxon>
        <taxon>Fungi</taxon>
        <taxon>Dikarya</taxon>
        <taxon>Basidiomycota</taxon>
        <taxon>Agaricomycotina</taxon>
        <taxon>Agaricomycetes</taxon>
        <taxon>Agaricomycetidae</taxon>
        <taxon>Agaricales</taxon>
        <taxon>Marasmiineae</taxon>
        <taxon>Omphalotaceae</taxon>
        <taxon>Lentinula</taxon>
    </lineage>
</organism>
<dbReference type="InterPro" id="IPR011009">
    <property type="entry name" value="Kinase-like_dom_sf"/>
</dbReference>
<comment type="caution">
    <text evidence="5">The sequence shown here is derived from an EMBL/GenBank/DDBJ whole genome shotgun (WGS) entry which is preliminary data.</text>
</comment>